<reference evidence="3 4" key="1">
    <citation type="submission" date="2015-05" db="EMBL/GenBank/DDBJ databases">
        <authorList>
            <person name="Wang D.B."/>
            <person name="Wang M."/>
        </authorList>
    </citation>
    <scope>NUCLEOTIDE SEQUENCE [LARGE SCALE GENOMIC DNA]</scope>
    <source>
        <strain evidence="3 4">IMCC 12053</strain>
    </source>
</reference>
<evidence type="ECO:0000256" key="2">
    <source>
        <dbReference type="SAM" id="Phobius"/>
    </source>
</evidence>
<dbReference type="OrthoDB" id="7161229at2"/>
<evidence type="ECO:0000313" key="3">
    <source>
        <dbReference type="EMBL" id="ALI56659.1"/>
    </source>
</evidence>
<feature type="transmembrane region" description="Helical" evidence="2">
    <location>
        <begin position="6"/>
        <end position="26"/>
    </location>
</feature>
<keyword evidence="4" id="KW-1185">Reference proteome</keyword>
<accession>A0A0N9ZI27</accession>
<evidence type="ECO:0000256" key="1">
    <source>
        <dbReference type="SAM" id="MobiDB-lite"/>
    </source>
</evidence>
<sequence>MNTGQYISAAGHFGLIAYALLGGLFLTPEASQPVATQEVALISEAEFAAMTGNSAPEVVQDAPEQASPQAEIAPQAAPSADAVPQARPQLEPQTPVQDTAPQPPQPLTPQAQVSEQSPPQADPQVSFEDPGAGLPDVPNQEPTPRPVPRIAPEAVTTPEPQPDIADAPTPQVSPDADSAQVVEEDTPEAAPEEAATEIVTEAETPSGMSTSPRPKSRPANLAARAADARETDRPAPVQQTAPNDAAADAAADAASALIAAAAASDTAQAPTRPVGPPLTGGEREGLRVAVSQCWNVGALSSDAMRTTITVGVSMNQDGTPNSGSLRLIGFSGGSQSAADAAYEVARRAILRCGARGFDLPVEKYDQWRDIEMTFDPEQMRFK</sequence>
<feature type="compositionally biased region" description="Acidic residues" evidence="1">
    <location>
        <begin position="182"/>
        <end position="195"/>
    </location>
</feature>
<organism evidence="3 4">
    <name type="scientific">Celeribacter marinus</name>
    <dbReference type="NCBI Taxonomy" id="1397108"/>
    <lineage>
        <taxon>Bacteria</taxon>
        <taxon>Pseudomonadati</taxon>
        <taxon>Pseudomonadota</taxon>
        <taxon>Alphaproteobacteria</taxon>
        <taxon>Rhodobacterales</taxon>
        <taxon>Roseobacteraceae</taxon>
        <taxon>Celeribacter</taxon>
    </lineage>
</organism>
<keyword evidence="2" id="KW-0812">Transmembrane</keyword>
<proteinExistence type="predicted"/>
<feature type="compositionally biased region" description="Low complexity" evidence="1">
    <location>
        <begin position="196"/>
        <end position="205"/>
    </location>
</feature>
<dbReference type="PATRIC" id="fig|1397108.4.peg.2774"/>
<dbReference type="EMBL" id="CP012023">
    <property type="protein sequence ID" value="ALI56659.1"/>
    <property type="molecule type" value="Genomic_DNA"/>
</dbReference>
<dbReference type="Gene3D" id="3.30.1150.10">
    <property type="match status" value="1"/>
</dbReference>
<dbReference type="RefSeq" id="WP_062219796.1">
    <property type="nucleotide sequence ID" value="NZ_CP012023.1"/>
</dbReference>
<dbReference type="KEGG" id="cmar:IMCC12053_2712"/>
<name>A0A0N9ZI27_9RHOB</name>
<protein>
    <submittedName>
        <fullName evidence="3">TolA protein</fullName>
    </submittedName>
</protein>
<keyword evidence="2" id="KW-0472">Membrane</keyword>
<gene>
    <name evidence="3" type="ORF">IMCC12053_2712</name>
</gene>
<feature type="region of interest" description="Disordered" evidence="1">
    <location>
        <begin position="53"/>
        <end position="248"/>
    </location>
</feature>
<dbReference type="Proteomes" id="UP000064920">
    <property type="component" value="Chromosome"/>
</dbReference>
<dbReference type="STRING" id="1397108.IMCC12053_2712"/>
<feature type="region of interest" description="Disordered" evidence="1">
    <location>
        <begin position="263"/>
        <end position="283"/>
    </location>
</feature>
<dbReference type="AlphaFoldDB" id="A0A0N9ZI27"/>
<evidence type="ECO:0000313" key="4">
    <source>
        <dbReference type="Proteomes" id="UP000064920"/>
    </source>
</evidence>
<keyword evidence="2" id="KW-1133">Transmembrane helix</keyword>